<reference evidence="1 2" key="1">
    <citation type="journal article" date="2012" name="Stand. Genomic Sci.">
        <title>Complete genome sequencing and analysis of Saprospira grandis str. Lewin, a predatory marine bacterium.</title>
        <authorList>
            <person name="Saw J.H."/>
            <person name="Yuryev A."/>
            <person name="Kanbe M."/>
            <person name="Hou S."/>
            <person name="Young A.G."/>
            <person name="Aizawa S."/>
            <person name="Alam M."/>
        </authorList>
    </citation>
    <scope>NUCLEOTIDE SEQUENCE [LARGE SCALE GENOMIC DNA]</scope>
    <source>
        <strain evidence="1 2">Lewin</strain>
    </source>
</reference>
<proteinExistence type="predicted"/>
<dbReference type="KEGG" id="sgn:SGRA_3750"/>
<dbReference type="EMBL" id="CP002831">
    <property type="protein sequence ID" value="AFC26466.1"/>
    <property type="molecule type" value="Genomic_DNA"/>
</dbReference>
<evidence type="ECO:0000313" key="2">
    <source>
        <dbReference type="Proteomes" id="UP000007519"/>
    </source>
</evidence>
<dbReference type="HOGENOM" id="CLU_1601546_0_0_10"/>
<protein>
    <submittedName>
        <fullName evidence="1">Uncharacterized protein</fullName>
    </submittedName>
</protein>
<evidence type="ECO:0000313" key="1">
    <source>
        <dbReference type="EMBL" id="AFC26466.1"/>
    </source>
</evidence>
<gene>
    <name evidence="1" type="ordered locus">SGRA_3750</name>
</gene>
<dbReference type="STRING" id="984262.SGRA_3750"/>
<dbReference type="AlphaFoldDB" id="H6L8A2"/>
<dbReference type="OrthoDB" id="9828485at2"/>
<sequence length="166" mass="18873">MKTLVKISVFVLLAITVVTCLFQPSQEEQQLLGSWGVEEDGARFCLQFNPNHQGKFYIFYSHLLLGELLIKGKMSWELIDGKLSLRLDKRDPPEIAVNSALANTAMRMKINEMRDDFLKGLEEDFATEQFYEITEEGGLVIGGGEALRPYSQANVDLLEDFLKEHK</sequence>
<name>H6L8A2_SAPGL</name>
<keyword evidence="2" id="KW-1185">Reference proteome</keyword>
<dbReference type="RefSeq" id="WP_015694053.1">
    <property type="nucleotide sequence ID" value="NC_016940.1"/>
</dbReference>
<accession>H6L8A2</accession>
<organism evidence="1 2">
    <name type="scientific">Saprospira grandis (strain Lewin)</name>
    <dbReference type="NCBI Taxonomy" id="984262"/>
    <lineage>
        <taxon>Bacteria</taxon>
        <taxon>Pseudomonadati</taxon>
        <taxon>Bacteroidota</taxon>
        <taxon>Saprospiria</taxon>
        <taxon>Saprospirales</taxon>
        <taxon>Saprospiraceae</taxon>
        <taxon>Saprospira</taxon>
    </lineage>
</organism>
<dbReference type="Proteomes" id="UP000007519">
    <property type="component" value="Chromosome"/>
</dbReference>